<comment type="similarity">
    <text evidence="2">Belongs to the COA8 family.</text>
</comment>
<sequence length="168" mass="20351">MYKIKMIPNRIVKLHRHRSYLQVVRNASTTQETKSMQPPNPKRISTDMVGPPDPVSNLRKVIFRIPPNETELERRYREMRSEVQEWNQKFWEKHNSSFYQEREAYVKNNVPADKQNHTADEMSVFYKSFLDKNWKLHLNYNKEWYKKNFALLGLAIRVKVKKLLRLKD</sequence>
<dbReference type="Pfam" id="PF10231">
    <property type="entry name" value="COA8"/>
    <property type="match status" value="1"/>
</dbReference>
<keyword evidence="6" id="KW-0472">Membrane</keyword>
<dbReference type="EMBL" id="JARGEI010000012">
    <property type="protein sequence ID" value="KAJ8722996.1"/>
    <property type="molecule type" value="Genomic_DNA"/>
</dbReference>
<evidence type="ECO:0000256" key="3">
    <source>
        <dbReference type="ARBA" id="ARBA00022792"/>
    </source>
</evidence>
<feature type="compositionally biased region" description="Polar residues" evidence="7">
    <location>
        <begin position="28"/>
        <end position="37"/>
    </location>
</feature>
<dbReference type="AlphaFoldDB" id="A0AAD7YP81"/>
<dbReference type="GO" id="GO:0005743">
    <property type="term" value="C:mitochondrial inner membrane"/>
    <property type="evidence" value="ECO:0007669"/>
    <property type="project" value="UniProtKB-SubCell"/>
</dbReference>
<feature type="region of interest" description="Disordered" evidence="7">
    <location>
        <begin position="28"/>
        <end position="51"/>
    </location>
</feature>
<comment type="subcellular location">
    <subcellularLocation>
        <location evidence="1">Mitochondrion inner membrane</location>
        <topology evidence="1">Peripheral membrane protein</topology>
        <orientation evidence="1">Matrix side</orientation>
    </subcellularLocation>
</comment>
<keyword evidence="4" id="KW-0809">Transit peptide</keyword>
<proteinExistence type="inferred from homology"/>
<protein>
    <recommendedName>
        <fullName evidence="10">APOPT family protein CG14806, mitochondrial</fullName>
    </recommendedName>
</protein>
<evidence type="ECO:0008006" key="10">
    <source>
        <dbReference type="Google" id="ProtNLM"/>
    </source>
</evidence>
<dbReference type="GO" id="GO:0097193">
    <property type="term" value="P:intrinsic apoptotic signaling pathway"/>
    <property type="evidence" value="ECO:0007669"/>
    <property type="project" value="InterPro"/>
</dbReference>
<organism evidence="8 9">
    <name type="scientific">Mythimna separata</name>
    <name type="common">Oriental armyworm</name>
    <name type="synonym">Pseudaletia separata</name>
    <dbReference type="NCBI Taxonomy" id="271217"/>
    <lineage>
        <taxon>Eukaryota</taxon>
        <taxon>Metazoa</taxon>
        <taxon>Ecdysozoa</taxon>
        <taxon>Arthropoda</taxon>
        <taxon>Hexapoda</taxon>
        <taxon>Insecta</taxon>
        <taxon>Pterygota</taxon>
        <taxon>Neoptera</taxon>
        <taxon>Endopterygota</taxon>
        <taxon>Lepidoptera</taxon>
        <taxon>Glossata</taxon>
        <taxon>Ditrysia</taxon>
        <taxon>Noctuoidea</taxon>
        <taxon>Noctuidae</taxon>
        <taxon>Noctuinae</taxon>
        <taxon>Hadenini</taxon>
        <taxon>Mythimna</taxon>
    </lineage>
</organism>
<reference evidence="8" key="1">
    <citation type="submission" date="2023-03" db="EMBL/GenBank/DDBJ databases">
        <title>Chromosome-level genomes of two armyworms, Mythimna separata and Mythimna loreyi, provide insights into the biosynthesis and reception of sex pheromones.</title>
        <authorList>
            <person name="Zhao H."/>
        </authorList>
    </citation>
    <scope>NUCLEOTIDE SEQUENCE</scope>
    <source>
        <strain evidence="8">BeijingLab</strain>
        <tissue evidence="8">Pupa</tissue>
    </source>
</reference>
<evidence type="ECO:0000256" key="1">
    <source>
        <dbReference type="ARBA" id="ARBA00004443"/>
    </source>
</evidence>
<evidence type="ECO:0000256" key="5">
    <source>
        <dbReference type="ARBA" id="ARBA00023128"/>
    </source>
</evidence>
<dbReference type="InterPro" id="IPR018796">
    <property type="entry name" value="COA8"/>
</dbReference>
<evidence type="ECO:0000256" key="6">
    <source>
        <dbReference type="ARBA" id="ARBA00023136"/>
    </source>
</evidence>
<evidence type="ECO:0000256" key="4">
    <source>
        <dbReference type="ARBA" id="ARBA00022946"/>
    </source>
</evidence>
<keyword evidence="5" id="KW-0496">Mitochondrion</keyword>
<name>A0AAD7YP81_MYTSE</name>
<evidence type="ECO:0000256" key="2">
    <source>
        <dbReference type="ARBA" id="ARBA00005453"/>
    </source>
</evidence>
<dbReference type="Proteomes" id="UP001231518">
    <property type="component" value="Chromosome 15"/>
</dbReference>
<dbReference type="PANTHER" id="PTHR31107:SF2">
    <property type="entry name" value="CYTOCHROME C OXIDASE ASSEMBLY FACTOR 8"/>
    <property type="match status" value="1"/>
</dbReference>
<evidence type="ECO:0000313" key="8">
    <source>
        <dbReference type="EMBL" id="KAJ8722996.1"/>
    </source>
</evidence>
<keyword evidence="3" id="KW-0999">Mitochondrion inner membrane</keyword>
<dbReference type="PANTHER" id="PTHR31107">
    <property type="entry name" value="APOPTOGENIC PROTEIN 1, MITOCHONDRIAL"/>
    <property type="match status" value="1"/>
</dbReference>
<comment type="caution">
    <text evidence="8">The sequence shown here is derived from an EMBL/GenBank/DDBJ whole genome shotgun (WGS) entry which is preliminary data.</text>
</comment>
<accession>A0AAD7YP81</accession>
<gene>
    <name evidence="8" type="ORF">PYW07_004176</name>
</gene>
<keyword evidence="9" id="KW-1185">Reference proteome</keyword>
<evidence type="ECO:0000313" key="9">
    <source>
        <dbReference type="Proteomes" id="UP001231518"/>
    </source>
</evidence>
<evidence type="ECO:0000256" key="7">
    <source>
        <dbReference type="SAM" id="MobiDB-lite"/>
    </source>
</evidence>